<dbReference type="SUPFAM" id="SSF52540">
    <property type="entry name" value="P-loop containing nucleoside triphosphate hydrolases"/>
    <property type="match status" value="1"/>
</dbReference>
<reference evidence="1 2" key="1">
    <citation type="submission" date="2019-11" db="EMBL/GenBank/DDBJ databases">
        <title>Acidiferrimicrobium australis gen. nov., sp. nov., an acidophilic and obligately heterotrophic, member of the Actinobacteria that catalyses dissimilatory oxido- reduction of iron isolated from metal-rich acidic water in Chile.</title>
        <authorList>
            <person name="Gonzalez D."/>
            <person name="Huber K."/>
            <person name="Hedrich S."/>
            <person name="Rojas-Villalobos C."/>
            <person name="Quatrini R."/>
            <person name="Dinamarca M.A."/>
            <person name="Schwarz A."/>
            <person name="Canales C."/>
            <person name="Nancucheo I."/>
        </authorList>
    </citation>
    <scope>NUCLEOTIDE SEQUENCE [LARGE SCALE GENOMIC DNA]</scope>
    <source>
        <strain evidence="1 2">USS-CCA1</strain>
    </source>
</reference>
<dbReference type="PANTHER" id="PTHR36978">
    <property type="entry name" value="P-LOOP CONTAINING NUCLEOTIDE TRIPHOSPHATE HYDROLASE"/>
    <property type="match status" value="1"/>
</dbReference>
<evidence type="ECO:0000313" key="2">
    <source>
        <dbReference type="Proteomes" id="UP000437736"/>
    </source>
</evidence>
<comment type="caution">
    <text evidence="1">The sequence shown here is derived from an EMBL/GenBank/DDBJ whole genome shotgun (WGS) entry which is preliminary data.</text>
</comment>
<accession>A0ABW9QXQ2</accession>
<gene>
    <name evidence="1" type="ORF">GHK86_18190</name>
</gene>
<protein>
    <submittedName>
        <fullName evidence="1">Sulfotransferase family protein</fullName>
    </submittedName>
</protein>
<evidence type="ECO:0000313" key="1">
    <source>
        <dbReference type="EMBL" id="MST34645.1"/>
    </source>
</evidence>
<dbReference type="PANTHER" id="PTHR36978:SF4">
    <property type="entry name" value="P-LOOP CONTAINING NUCLEOSIDE TRIPHOSPHATE HYDROLASE PROTEIN"/>
    <property type="match status" value="1"/>
</dbReference>
<proteinExistence type="predicted"/>
<dbReference type="Gene3D" id="3.40.50.300">
    <property type="entry name" value="P-loop containing nucleotide triphosphate hydrolases"/>
    <property type="match status" value="1"/>
</dbReference>
<dbReference type="Proteomes" id="UP000437736">
    <property type="component" value="Unassembled WGS sequence"/>
</dbReference>
<dbReference type="EMBL" id="WJHE01001122">
    <property type="protein sequence ID" value="MST34645.1"/>
    <property type="molecule type" value="Genomic_DNA"/>
</dbReference>
<organism evidence="1 2">
    <name type="scientific">Acidiferrimicrobium australe</name>
    <dbReference type="NCBI Taxonomy" id="2664430"/>
    <lineage>
        <taxon>Bacteria</taxon>
        <taxon>Bacillati</taxon>
        <taxon>Actinomycetota</taxon>
        <taxon>Acidimicrobiia</taxon>
        <taxon>Acidimicrobiales</taxon>
        <taxon>Acidimicrobiaceae</taxon>
        <taxon>Acidiferrimicrobium</taxon>
    </lineage>
</organism>
<dbReference type="InterPro" id="IPR027417">
    <property type="entry name" value="P-loop_NTPase"/>
</dbReference>
<sequence>MGLRVIGAGVGRTGTESLRQALEQLLGGRCYHMFEIIAGRRDHVPVWLDAARGEYPVWDEFLADYVAAVDWPAASFWPELLAANPDALVLLSVRDVDAWWASASATIFSPRLEEQKARVGFPPDWPDAVLESRFDPQWREEGAAKEAYLRHNDAVRAAVPAGQLLEWAPGDGWEPICDALGVAVPDGPFPHANTSAEFQRLLGAPS</sequence>
<keyword evidence="2" id="KW-1185">Reference proteome</keyword>
<dbReference type="InterPro" id="IPR040632">
    <property type="entry name" value="Sulfotransfer_4"/>
</dbReference>
<dbReference type="Pfam" id="PF17784">
    <property type="entry name" value="Sulfotransfer_4"/>
    <property type="match status" value="1"/>
</dbReference>
<name>A0ABW9QXQ2_9ACTN</name>